<geneLocation type="plasmid" evidence="2 3">
    <name>unnamed2</name>
</geneLocation>
<dbReference type="Pfam" id="PF16277">
    <property type="entry name" value="DUF4926"/>
    <property type="match status" value="1"/>
</dbReference>
<name>A0A2S0N6D0_9BURK</name>
<sequence length="70" mass="7666">MDSGALGVVVHVHGQGAAHEVEFLTQDGHTVCVETHQPEDLAPAPLSAMREEVRQDLLQSEESRKKPRLP</sequence>
<protein>
    <recommendedName>
        <fullName evidence="4">DUF4926 domain-containing protein</fullName>
    </recommendedName>
</protein>
<dbReference type="KEGG" id="simp:C6571_19345"/>
<gene>
    <name evidence="2" type="ORF">C6571_19345</name>
</gene>
<keyword evidence="3" id="KW-1185">Reference proteome</keyword>
<evidence type="ECO:0008006" key="4">
    <source>
        <dbReference type="Google" id="ProtNLM"/>
    </source>
</evidence>
<keyword evidence="2" id="KW-0614">Plasmid</keyword>
<proteinExistence type="predicted"/>
<dbReference type="EMBL" id="CP027671">
    <property type="protein sequence ID" value="AVO43577.1"/>
    <property type="molecule type" value="Genomic_DNA"/>
</dbReference>
<evidence type="ECO:0000313" key="2">
    <source>
        <dbReference type="EMBL" id="AVO43577.1"/>
    </source>
</evidence>
<organism evidence="2 3">
    <name type="scientific">Simplicispira suum</name>
    <dbReference type="NCBI Taxonomy" id="2109915"/>
    <lineage>
        <taxon>Bacteria</taxon>
        <taxon>Pseudomonadati</taxon>
        <taxon>Pseudomonadota</taxon>
        <taxon>Betaproteobacteria</taxon>
        <taxon>Burkholderiales</taxon>
        <taxon>Comamonadaceae</taxon>
        <taxon>Simplicispira</taxon>
    </lineage>
</organism>
<evidence type="ECO:0000256" key="1">
    <source>
        <dbReference type="SAM" id="MobiDB-lite"/>
    </source>
</evidence>
<dbReference type="InterPro" id="IPR032568">
    <property type="entry name" value="DUF4926"/>
</dbReference>
<evidence type="ECO:0000313" key="3">
    <source>
        <dbReference type="Proteomes" id="UP000239326"/>
    </source>
</evidence>
<dbReference type="Proteomes" id="UP000239326">
    <property type="component" value="Plasmid unnamed2"/>
</dbReference>
<reference evidence="2 3" key="1">
    <citation type="submission" date="2018-03" db="EMBL/GenBank/DDBJ databases">
        <title>Genome sequencing of Simplicispira sp.</title>
        <authorList>
            <person name="Kim S.-J."/>
            <person name="Heo J."/>
            <person name="Kwon S.-W."/>
        </authorList>
    </citation>
    <scope>NUCLEOTIDE SEQUENCE [LARGE SCALE GENOMIC DNA]</scope>
    <source>
        <strain evidence="2 3">SC1-8</strain>
        <plasmid evidence="2 3">unnamed2</plasmid>
    </source>
</reference>
<accession>A0A2S0N6D0</accession>
<dbReference type="AlphaFoldDB" id="A0A2S0N6D0"/>
<feature type="region of interest" description="Disordered" evidence="1">
    <location>
        <begin position="39"/>
        <end position="70"/>
    </location>
</feature>